<dbReference type="EMBL" id="CAJVQC010024305">
    <property type="protein sequence ID" value="CAG8725939.1"/>
    <property type="molecule type" value="Genomic_DNA"/>
</dbReference>
<name>A0ACA9Q153_9GLOM</name>
<organism evidence="1 2">
    <name type="scientific">Racocetra persica</name>
    <dbReference type="NCBI Taxonomy" id="160502"/>
    <lineage>
        <taxon>Eukaryota</taxon>
        <taxon>Fungi</taxon>
        <taxon>Fungi incertae sedis</taxon>
        <taxon>Mucoromycota</taxon>
        <taxon>Glomeromycotina</taxon>
        <taxon>Glomeromycetes</taxon>
        <taxon>Diversisporales</taxon>
        <taxon>Gigasporaceae</taxon>
        <taxon>Racocetra</taxon>
    </lineage>
</organism>
<sequence length="49" mass="5348">DAVLQKGPASSRTSSLTISKVAIQENYNELSSSDDNKNDHSSDSNYEED</sequence>
<accession>A0ACA9Q153</accession>
<proteinExistence type="predicted"/>
<dbReference type="Proteomes" id="UP000789920">
    <property type="component" value="Unassembled WGS sequence"/>
</dbReference>
<comment type="caution">
    <text evidence="1">The sequence shown here is derived from an EMBL/GenBank/DDBJ whole genome shotgun (WGS) entry which is preliminary data.</text>
</comment>
<evidence type="ECO:0000313" key="2">
    <source>
        <dbReference type="Proteomes" id="UP000789920"/>
    </source>
</evidence>
<gene>
    <name evidence="1" type="ORF">RPERSI_LOCUS11694</name>
</gene>
<feature type="non-terminal residue" evidence="1">
    <location>
        <position position="1"/>
    </location>
</feature>
<protein>
    <submittedName>
        <fullName evidence="1">11151_t:CDS:1</fullName>
    </submittedName>
</protein>
<evidence type="ECO:0000313" key="1">
    <source>
        <dbReference type="EMBL" id="CAG8725939.1"/>
    </source>
</evidence>
<keyword evidence="2" id="KW-1185">Reference proteome</keyword>
<reference evidence="1" key="1">
    <citation type="submission" date="2021-06" db="EMBL/GenBank/DDBJ databases">
        <authorList>
            <person name="Kallberg Y."/>
            <person name="Tangrot J."/>
            <person name="Rosling A."/>
        </authorList>
    </citation>
    <scope>NUCLEOTIDE SEQUENCE</scope>
    <source>
        <strain evidence="1">MA461A</strain>
    </source>
</reference>